<sequence>MSGSTCTTTRPAATAPRSARSRPTRHAFTPDDGPVERTGAHGTIRSLYVHEPDQNLIEVAVYESV</sequence>
<gene>
    <name evidence="2" type="ORF">BKH33_12515</name>
</gene>
<proteinExistence type="predicted"/>
<dbReference type="SUPFAM" id="SSF54593">
    <property type="entry name" value="Glyoxalase/Bleomycin resistance protein/Dihydroxybiphenyl dioxygenase"/>
    <property type="match status" value="1"/>
</dbReference>
<accession>A0A854D2I4</accession>
<name>A0A854D2I4_ACTNA</name>
<evidence type="ECO:0000256" key="1">
    <source>
        <dbReference type="SAM" id="MobiDB-lite"/>
    </source>
</evidence>
<reference evidence="2 3" key="1">
    <citation type="submission" date="2016-12" db="EMBL/GenBank/DDBJ databases">
        <title>Genomic comparison of strains in the 'Actinomyces naeslundii' group.</title>
        <authorList>
            <person name="Mughal S.R."/>
            <person name="Do T."/>
            <person name="Gilbert S.C."/>
            <person name="Witherden E.A."/>
            <person name="Didelot X."/>
            <person name="Beighton D."/>
        </authorList>
    </citation>
    <scope>NUCLEOTIDE SEQUENCE [LARGE SCALE GENOMIC DNA]</scope>
    <source>
        <strain evidence="2 3">NCTC 10301</strain>
    </source>
</reference>
<dbReference type="InterPro" id="IPR029068">
    <property type="entry name" value="Glyas_Bleomycin-R_OHBP_Dase"/>
</dbReference>
<comment type="caution">
    <text evidence="2">The sequence shown here is derived from an EMBL/GenBank/DDBJ whole genome shotgun (WGS) entry which is preliminary data.</text>
</comment>
<dbReference type="EMBL" id="MSRR01000032">
    <property type="protein sequence ID" value="OMG32159.1"/>
    <property type="molecule type" value="Genomic_DNA"/>
</dbReference>
<dbReference type="Gene3D" id="3.10.180.10">
    <property type="entry name" value="2,3-Dihydroxybiphenyl 1,2-Dioxygenase, domain 1"/>
    <property type="match status" value="1"/>
</dbReference>
<organism evidence="2 3">
    <name type="scientific">Actinomyces naeslundii</name>
    <dbReference type="NCBI Taxonomy" id="1655"/>
    <lineage>
        <taxon>Bacteria</taxon>
        <taxon>Bacillati</taxon>
        <taxon>Actinomycetota</taxon>
        <taxon>Actinomycetes</taxon>
        <taxon>Actinomycetales</taxon>
        <taxon>Actinomycetaceae</taxon>
        <taxon>Actinomyces</taxon>
    </lineage>
</organism>
<protein>
    <submittedName>
        <fullName evidence="2">Uncharacterized protein</fullName>
    </submittedName>
</protein>
<evidence type="ECO:0000313" key="3">
    <source>
        <dbReference type="Proteomes" id="UP000187035"/>
    </source>
</evidence>
<feature type="compositionally biased region" description="Low complexity" evidence="1">
    <location>
        <begin position="1"/>
        <end position="18"/>
    </location>
</feature>
<dbReference type="Proteomes" id="UP000187035">
    <property type="component" value="Unassembled WGS sequence"/>
</dbReference>
<dbReference type="AlphaFoldDB" id="A0A854D2I4"/>
<feature type="region of interest" description="Disordered" evidence="1">
    <location>
        <begin position="1"/>
        <end position="40"/>
    </location>
</feature>
<evidence type="ECO:0000313" key="2">
    <source>
        <dbReference type="EMBL" id="OMG32159.1"/>
    </source>
</evidence>